<keyword evidence="6" id="KW-0472">Membrane</keyword>
<accession>A0A9D4ZNL1</accession>
<keyword evidence="2 6" id="KW-0328">Glycosyltransferase</keyword>
<evidence type="ECO:0000256" key="4">
    <source>
        <dbReference type="ARBA" id="ARBA00023180"/>
    </source>
</evidence>
<evidence type="ECO:0000256" key="1">
    <source>
        <dbReference type="ARBA" id="ARBA00010481"/>
    </source>
</evidence>
<dbReference type="InterPro" id="IPR004938">
    <property type="entry name" value="XG_FTase"/>
</dbReference>
<name>A0A9D4ZNL1_ADICA</name>
<keyword evidence="4" id="KW-0325">Glycoprotein</keyword>
<evidence type="ECO:0000256" key="3">
    <source>
        <dbReference type="ARBA" id="ARBA00022679"/>
    </source>
</evidence>
<sequence length="561" mass="62733">APSPPKHTHANVGLSIVSVAMKRRPAQGRSSILVITAILGIAFFVSSVCVLVNEEVLASVCDKLGISTTSIVNAQTYRSDQTKTDSAPAAGDDLTCLSRSQQYLYRNPAHIKPLPDPLLKAWASYAQMHRSCSHHNWSALFLSRDRSPADQNDECRYLVYIEGREGLGNVLLSLTSAFTFAMATSRMLVIDSRANIAKLLCEPFPESSWVLPPDFPHGELLDCPSLGPFRHNNTNSSCVSLNLQHNILHKDQQLFCEDVYTSLQDVKWVAWTSNQYFLTNLFLIPSFWQRIHPIFRGNVGQIFTSLARLLLLPANDTWAIILREFWSYLSGANAQLGVQVRLHGRHNLAEFDPQANDRIMECLLQNNLLPRFSERENLTELSILHDRKMKARENHADIVVMLASLQGKYAQIMKDQFAKLPIEGTKMVRVHSVSQLGSQNKGFEQAQLAFVEMWLLSYSDNLATSKYSTFGYIAQGLGAIHPYILDLNKGEHASPCVLGQSVEPCTHYPKIPRCLGADANLSINHKQWIQTHFSHCQDHVGGWQIVPSGAAQGNPVSFEFL</sequence>
<dbReference type="GO" id="GO:0008107">
    <property type="term" value="F:galactoside 2-alpha-L-fucosyltransferase activity"/>
    <property type="evidence" value="ECO:0007669"/>
    <property type="project" value="InterPro"/>
</dbReference>
<dbReference type="PANTHER" id="PTHR31889">
    <property type="entry name" value="FUCOSYLTRANSFERASE 2-RELATED"/>
    <property type="match status" value="1"/>
</dbReference>
<keyword evidence="8" id="KW-1185">Reference proteome</keyword>
<reference evidence="7 8" key="1">
    <citation type="submission" date="2021-01" db="EMBL/GenBank/DDBJ databases">
        <title>Adiantum capillus-veneris genome.</title>
        <authorList>
            <person name="Fang Y."/>
            <person name="Liao Q."/>
        </authorList>
    </citation>
    <scope>NUCLEOTIDE SEQUENCE [LARGE SCALE GENOMIC DNA]</scope>
    <source>
        <strain evidence="7">H3</strain>
        <tissue evidence="7">Leaf</tissue>
    </source>
</reference>
<comment type="similarity">
    <text evidence="1 6">Belongs to the glycosyltransferase 37 family.</text>
</comment>
<dbReference type="EMBL" id="JABFUD020000005">
    <property type="protein sequence ID" value="KAI5080317.1"/>
    <property type="molecule type" value="Genomic_DNA"/>
</dbReference>
<protein>
    <recommendedName>
        <fullName evidence="6">Fucosyltransferase</fullName>
        <ecNumber evidence="6">2.4.1.-</ecNumber>
    </recommendedName>
</protein>
<dbReference type="EC" id="2.4.1.-" evidence="6"/>
<dbReference type="Proteomes" id="UP000886520">
    <property type="component" value="Chromosome 5"/>
</dbReference>
<dbReference type="Gene3D" id="3.40.50.11340">
    <property type="match status" value="1"/>
</dbReference>
<dbReference type="OrthoDB" id="428346at2759"/>
<dbReference type="Gene3D" id="3.40.50.11350">
    <property type="match status" value="1"/>
</dbReference>
<dbReference type="GO" id="GO:0071555">
    <property type="term" value="P:cell wall organization"/>
    <property type="evidence" value="ECO:0007669"/>
    <property type="project" value="UniProtKB-UniRule"/>
</dbReference>
<comment type="caution">
    <text evidence="7">The sequence shown here is derived from an EMBL/GenBank/DDBJ whole genome shotgun (WGS) entry which is preliminary data.</text>
</comment>
<proteinExistence type="inferred from homology"/>
<evidence type="ECO:0000256" key="5">
    <source>
        <dbReference type="ARBA" id="ARBA00023316"/>
    </source>
</evidence>
<dbReference type="Pfam" id="PF03254">
    <property type="entry name" value="XG_FTase"/>
    <property type="match status" value="1"/>
</dbReference>
<evidence type="ECO:0000256" key="2">
    <source>
        <dbReference type="ARBA" id="ARBA00022676"/>
    </source>
</evidence>
<comment type="function">
    <text evidence="6">May be involved in cell wall biosynthesis.</text>
</comment>
<feature type="non-terminal residue" evidence="7">
    <location>
        <position position="1"/>
    </location>
</feature>
<dbReference type="GO" id="GO:0042546">
    <property type="term" value="P:cell wall biogenesis"/>
    <property type="evidence" value="ECO:0007669"/>
    <property type="project" value="InterPro"/>
</dbReference>
<keyword evidence="3 6" id="KW-0808">Transferase</keyword>
<evidence type="ECO:0000313" key="7">
    <source>
        <dbReference type="EMBL" id="KAI5080317.1"/>
    </source>
</evidence>
<keyword evidence="6" id="KW-0333">Golgi apparatus</keyword>
<dbReference type="AlphaFoldDB" id="A0A9D4ZNL1"/>
<evidence type="ECO:0000256" key="6">
    <source>
        <dbReference type="RuleBase" id="RU367004"/>
    </source>
</evidence>
<comment type="subcellular location">
    <subcellularLocation>
        <location evidence="6">Golgi apparatus</location>
        <location evidence="6">Golgi stack membrane</location>
        <topology evidence="6">Single-pass type II membrane protein</topology>
    </subcellularLocation>
</comment>
<keyword evidence="6" id="KW-0812">Transmembrane</keyword>
<evidence type="ECO:0000313" key="8">
    <source>
        <dbReference type="Proteomes" id="UP000886520"/>
    </source>
</evidence>
<organism evidence="7 8">
    <name type="scientific">Adiantum capillus-veneris</name>
    <name type="common">Maidenhair fern</name>
    <dbReference type="NCBI Taxonomy" id="13818"/>
    <lineage>
        <taxon>Eukaryota</taxon>
        <taxon>Viridiplantae</taxon>
        <taxon>Streptophyta</taxon>
        <taxon>Embryophyta</taxon>
        <taxon>Tracheophyta</taxon>
        <taxon>Polypodiopsida</taxon>
        <taxon>Polypodiidae</taxon>
        <taxon>Polypodiales</taxon>
        <taxon>Pteridineae</taxon>
        <taxon>Pteridaceae</taxon>
        <taxon>Vittarioideae</taxon>
        <taxon>Adiantum</taxon>
    </lineage>
</organism>
<gene>
    <name evidence="7" type="ORF">GOP47_0005796</name>
</gene>
<keyword evidence="6" id="KW-1133">Transmembrane helix</keyword>
<dbReference type="PANTHER" id="PTHR31889:SF85">
    <property type="entry name" value="FUCOSYLTRANSFERASE"/>
    <property type="match status" value="1"/>
</dbReference>
<keyword evidence="5 6" id="KW-0961">Cell wall biogenesis/degradation</keyword>
<feature type="transmembrane region" description="Helical" evidence="6">
    <location>
        <begin position="31"/>
        <end position="53"/>
    </location>
</feature>
<dbReference type="GO" id="GO:0009969">
    <property type="term" value="P:xyloglucan biosynthetic process"/>
    <property type="evidence" value="ECO:0007669"/>
    <property type="project" value="TreeGrafter"/>
</dbReference>
<dbReference type="GO" id="GO:0032580">
    <property type="term" value="C:Golgi cisterna membrane"/>
    <property type="evidence" value="ECO:0007669"/>
    <property type="project" value="UniProtKB-SubCell"/>
</dbReference>